<feature type="domain" description="Plasmodium falciparum erythrocyte membrane protein 1 acidic terminal segment" evidence="3">
    <location>
        <begin position="300"/>
        <end position="445"/>
    </location>
</feature>
<dbReference type="OrthoDB" id="10492976at2759"/>
<feature type="transmembrane region" description="Helical" evidence="2">
    <location>
        <begin position="158"/>
        <end position="177"/>
    </location>
</feature>
<name>W4IPS2_PLAFP</name>
<dbReference type="InterPro" id="IPR006373">
    <property type="entry name" value="VSA_Rifin"/>
</dbReference>
<accession>W4IPS2</accession>
<evidence type="ECO:0000256" key="1">
    <source>
        <dbReference type="SAM" id="MobiDB-lite"/>
    </source>
</evidence>
<protein>
    <recommendedName>
        <fullName evidence="3">Plasmodium falciparum erythrocyte membrane protein 1 acidic terminal segment domain-containing protein</fullName>
    </recommendedName>
</protein>
<keyword evidence="2" id="KW-0472">Membrane</keyword>
<dbReference type="EMBL" id="KI927420">
    <property type="protein sequence ID" value="ETW52030.1"/>
    <property type="molecule type" value="Genomic_DNA"/>
</dbReference>
<dbReference type="Gene3D" id="1.10.1900.40">
    <property type="entry name" value="Acidic terminal segments, variant surface antigen of PfEMP1"/>
    <property type="match status" value="1"/>
</dbReference>
<dbReference type="Proteomes" id="UP000019103">
    <property type="component" value="Unassembled WGS sequence"/>
</dbReference>
<keyword evidence="2" id="KW-1133">Transmembrane helix</keyword>
<reference evidence="4 5" key="2">
    <citation type="submission" date="2013-02" db="EMBL/GenBank/DDBJ databases">
        <title>The Genome Sequence of Plasmodium falciparum Palo Alto/Uganda.</title>
        <authorList>
            <consortium name="The Broad Institute Genome Sequencing Platform"/>
            <consortium name="The Broad Institute Genome Sequencing Center for Infectious Disease"/>
            <person name="Neafsey D."/>
            <person name="Cheeseman I."/>
            <person name="Volkman S."/>
            <person name="Adams J."/>
            <person name="Walker B."/>
            <person name="Young S.K."/>
            <person name="Zeng Q."/>
            <person name="Gargeya S."/>
            <person name="Fitzgerald M."/>
            <person name="Haas B."/>
            <person name="Abouelleil A."/>
            <person name="Alvarado L."/>
            <person name="Arachchi H.M."/>
            <person name="Berlin A.M."/>
            <person name="Chapman S.B."/>
            <person name="Dewar J."/>
            <person name="Goldberg J."/>
            <person name="Griggs A."/>
            <person name="Gujja S."/>
            <person name="Hansen M."/>
            <person name="Howarth C."/>
            <person name="Imamovic A."/>
            <person name="Larimer J."/>
            <person name="McCowan C."/>
            <person name="Murphy C."/>
            <person name="Neiman D."/>
            <person name="Pearson M."/>
            <person name="Priest M."/>
            <person name="Roberts A."/>
            <person name="Saif S."/>
            <person name="Shea T."/>
            <person name="Sisk P."/>
            <person name="Sykes S."/>
            <person name="Wortman J."/>
            <person name="Nusbaum C."/>
            <person name="Birren B."/>
        </authorList>
    </citation>
    <scope>NUCLEOTIDE SEQUENCE [LARGE SCALE GENOMIC DNA]</scope>
    <source>
        <strain evidence="4 5">Palo Alto/Uganda</strain>
    </source>
</reference>
<feature type="compositionally biased region" description="Polar residues" evidence="1">
    <location>
        <begin position="429"/>
        <end position="440"/>
    </location>
</feature>
<reference evidence="4 5" key="1">
    <citation type="submission" date="2013-02" db="EMBL/GenBank/DDBJ databases">
        <title>The Genome Annotation of Plasmodium falciparum Palo Alto/Uganda.</title>
        <authorList>
            <consortium name="The Broad Institute Genome Sequencing Platform"/>
            <consortium name="The Broad Institute Genome Sequencing Center for Infectious Disease"/>
            <person name="Neafsey D."/>
            <person name="Hoffman S."/>
            <person name="Volkman S."/>
            <person name="Rosenthal P."/>
            <person name="Walker B."/>
            <person name="Young S.K."/>
            <person name="Zeng Q."/>
            <person name="Gargeya S."/>
            <person name="Fitzgerald M."/>
            <person name="Haas B."/>
            <person name="Abouelleil A."/>
            <person name="Allen A.W."/>
            <person name="Alvarado L."/>
            <person name="Arachchi H.M."/>
            <person name="Berlin A.M."/>
            <person name="Chapman S.B."/>
            <person name="Gainer-Dewar J."/>
            <person name="Goldberg J."/>
            <person name="Griggs A."/>
            <person name="Gujja S."/>
            <person name="Hansen M."/>
            <person name="Howarth C."/>
            <person name="Imamovic A."/>
            <person name="Ireland A."/>
            <person name="Larimer J."/>
            <person name="McCowan C."/>
            <person name="Murphy C."/>
            <person name="Pearson M."/>
            <person name="Poon T.W."/>
            <person name="Priest M."/>
            <person name="Roberts A."/>
            <person name="Saif S."/>
            <person name="Shea T."/>
            <person name="Sisk P."/>
            <person name="Sykes S."/>
            <person name="Wortman J."/>
            <person name="Nusbaum C."/>
            <person name="Birren B."/>
        </authorList>
    </citation>
    <scope>NUCLEOTIDE SEQUENCE [LARGE SCALE GENOMIC DNA]</scope>
    <source>
        <strain evidence="4 5">Palo Alto/Uganda</strain>
    </source>
</reference>
<keyword evidence="2" id="KW-0812">Transmembrane</keyword>
<evidence type="ECO:0000256" key="2">
    <source>
        <dbReference type="SAM" id="Phobius"/>
    </source>
</evidence>
<sequence length="449" mass="49894">MAALAAATKDAITKGLAAGEAARIKAGIEAVISGIKSKFSIDTLGGAALKSVFDTENYTNVLFISESIHSEYSESGCGVITSSSFNNKPICTFVNKGIEAASPGKGGSANDFIETTVETMMSEVKGVAEAKATQVAATKTAAIEAAQEKAIEAASTHMYTTIGYSITAILIIVLIMLCSDLSSSDITSSSESEYEEIDLNDIYVSGSPKYKMFIEVVLEPLNRDTFNLSSGDISTNKLTDNEWNQWKQDFIEQYLTHIGSAVPLYMSYKLIICICIPKLIFYMLLWMKNLLLHQYKIDFLVVVINNRNRNIDIYDEMPKRKEKELFGTKHTKNITFNRVATQTYSDPIDKWTIEHNEDLLDIPSSSHDDILKIKDETYNIISTNNLYSYENNDITPHQLGLPNIIPSGIIKHQNNGLRTNISMDIPFDEQNNNLENSNITYEDDEVQNS</sequence>
<proteinExistence type="predicted"/>
<evidence type="ECO:0000313" key="4">
    <source>
        <dbReference type="EMBL" id="ETW52030.1"/>
    </source>
</evidence>
<dbReference type="InterPro" id="IPR029211">
    <property type="entry name" value="PfEMP1_ATS"/>
</dbReference>
<dbReference type="Pfam" id="PF02009">
    <property type="entry name" value="RIFIN"/>
    <property type="match status" value="1"/>
</dbReference>
<feature type="transmembrane region" description="Helical" evidence="2">
    <location>
        <begin position="265"/>
        <end position="286"/>
    </location>
</feature>
<dbReference type="Pfam" id="PF15445">
    <property type="entry name" value="ATS"/>
    <property type="match status" value="2"/>
</dbReference>
<dbReference type="InterPro" id="IPR044932">
    <property type="entry name" value="PfEMP1_ATS_sf"/>
</dbReference>
<evidence type="ECO:0000313" key="5">
    <source>
        <dbReference type="Proteomes" id="UP000019103"/>
    </source>
</evidence>
<dbReference type="AlphaFoldDB" id="W4IPS2"/>
<organism evidence="4 5">
    <name type="scientific">Plasmodium falciparum (isolate Palo Alto / Uganda)</name>
    <dbReference type="NCBI Taxonomy" id="57270"/>
    <lineage>
        <taxon>Eukaryota</taxon>
        <taxon>Sar</taxon>
        <taxon>Alveolata</taxon>
        <taxon>Apicomplexa</taxon>
        <taxon>Aconoidasida</taxon>
        <taxon>Haemosporida</taxon>
        <taxon>Plasmodiidae</taxon>
        <taxon>Plasmodium</taxon>
        <taxon>Plasmodium (Laverania)</taxon>
    </lineage>
</organism>
<evidence type="ECO:0000259" key="3">
    <source>
        <dbReference type="Pfam" id="PF15445"/>
    </source>
</evidence>
<gene>
    <name evidence="4" type="ORF">PFUGPA_05962</name>
</gene>
<feature type="region of interest" description="Disordered" evidence="1">
    <location>
        <begin position="428"/>
        <end position="449"/>
    </location>
</feature>
<feature type="domain" description="Plasmodium falciparum erythrocyte membrane protein 1 acidic terminal segment" evidence="3">
    <location>
        <begin position="183"/>
        <end position="263"/>
    </location>
</feature>